<dbReference type="InterPro" id="IPR036236">
    <property type="entry name" value="Znf_C2H2_sf"/>
</dbReference>
<dbReference type="EMBL" id="JBBCAQ010000017">
    <property type="protein sequence ID" value="KAK7597832.1"/>
    <property type="molecule type" value="Genomic_DNA"/>
</dbReference>
<feature type="compositionally biased region" description="Basic residues" evidence="4">
    <location>
        <begin position="346"/>
        <end position="356"/>
    </location>
</feature>
<feature type="compositionally biased region" description="Basic and acidic residues" evidence="4">
    <location>
        <begin position="270"/>
        <end position="293"/>
    </location>
</feature>
<gene>
    <name evidence="6" type="ORF">V9T40_010057</name>
</gene>
<feature type="compositionally biased region" description="Basic residues" evidence="4">
    <location>
        <begin position="443"/>
        <end position="462"/>
    </location>
</feature>
<feature type="compositionally biased region" description="Basic and acidic residues" evidence="4">
    <location>
        <begin position="374"/>
        <end position="388"/>
    </location>
</feature>
<organism evidence="6 7">
    <name type="scientific">Parthenolecanium corni</name>
    <dbReference type="NCBI Taxonomy" id="536013"/>
    <lineage>
        <taxon>Eukaryota</taxon>
        <taxon>Metazoa</taxon>
        <taxon>Ecdysozoa</taxon>
        <taxon>Arthropoda</taxon>
        <taxon>Hexapoda</taxon>
        <taxon>Insecta</taxon>
        <taxon>Pterygota</taxon>
        <taxon>Neoptera</taxon>
        <taxon>Paraneoptera</taxon>
        <taxon>Hemiptera</taxon>
        <taxon>Sternorrhyncha</taxon>
        <taxon>Coccoidea</taxon>
        <taxon>Coccidae</taxon>
        <taxon>Parthenolecanium</taxon>
    </lineage>
</organism>
<dbReference type="PROSITE" id="PS51800">
    <property type="entry name" value="ZF_CHHC_U11_48K"/>
    <property type="match status" value="1"/>
</dbReference>
<evidence type="ECO:0000313" key="6">
    <source>
        <dbReference type="EMBL" id="KAK7597832.1"/>
    </source>
</evidence>
<evidence type="ECO:0000313" key="7">
    <source>
        <dbReference type="Proteomes" id="UP001367676"/>
    </source>
</evidence>
<dbReference type="Pfam" id="PF05253">
    <property type="entry name" value="zf-U11-48K"/>
    <property type="match status" value="1"/>
</dbReference>
<feature type="region of interest" description="Disordered" evidence="4">
    <location>
        <begin position="308"/>
        <end position="470"/>
    </location>
</feature>
<feature type="compositionally biased region" description="Basic and acidic residues" evidence="4">
    <location>
        <begin position="408"/>
        <end position="429"/>
    </location>
</feature>
<comment type="caution">
    <text evidence="6">The sequence shown here is derived from an EMBL/GenBank/DDBJ whole genome shotgun (WGS) entry which is preliminary data.</text>
</comment>
<evidence type="ECO:0000256" key="4">
    <source>
        <dbReference type="SAM" id="MobiDB-lite"/>
    </source>
</evidence>
<feature type="compositionally biased region" description="Basic and acidic residues" evidence="4">
    <location>
        <begin position="233"/>
        <end position="263"/>
    </location>
</feature>
<name>A0AAN9Y5T8_9HEMI</name>
<dbReference type="InterPro" id="IPR022776">
    <property type="entry name" value="TRM13/UPF0224_CHHC_Znf_dom"/>
</dbReference>
<evidence type="ECO:0000256" key="3">
    <source>
        <dbReference type="ARBA" id="ARBA00022833"/>
    </source>
</evidence>
<dbReference type="AlphaFoldDB" id="A0AAN9Y5T8"/>
<dbReference type="Proteomes" id="UP001367676">
    <property type="component" value="Unassembled WGS sequence"/>
</dbReference>
<accession>A0AAN9Y5T8</accession>
<keyword evidence="7" id="KW-1185">Reference proteome</keyword>
<evidence type="ECO:0000259" key="5">
    <source>
        <dbReference type="PROSITE" id="PS51800"/>
    </source>
</evidence>
<proteinExistence type="predicted"/>
<feature type="region of interest" description="Disordered" evidence="4">
    <location>
        <begin position="226"/>
        <end position="293"/>
    </location>
</feature>
<evidence type="ECO:0000256" key="1">
    <source>
        <dbReference type="ARBA" id="ARBA00022723"/>
    </source>
</evidence>
<dbReference type="GO" id="GO:0008270">
    <property type="term" value="F:zinc ion binding"/>
    <property type="evidence" value="ECO:0007669"/>
    <property type="project" value="UniProtKB-KW"/>
</dbReference>
<protein>
    <recommendedName>
        <fullName evidence="5">CHHC U11-48K-type domain-containing protein</fullName>
    </recommendedName>
</protein>
<keyword evidence="1" id="KW-0479">Metal-binding</keyword>
<sequence>MAQLPAEKQRFLDEMRSFIEEEEKWLREIMQYVGWNIEDLPKIVQENTSKFEICPFNNEHRVPQDSMEAHVSKCWKKHGSYPDVSSDVSTFDDDSASTSKTVDLSLLKPSNECSASNSRPSTSLIELLTAERDAKRRRASYRKKGVHTNKKTYNEVLRELIDNEMKTLEFGLNTDDETKNSLTSANEERSAKNSVYAGIGNWIYHGNPYKRWMTIEEEEEREILKNQNSAKIGESDFHSKYSTDQSRHSREDQPRNREYVDRSPRRHERYRSNRYDHHSNYSSRHEQSYSDRHKRDYLEDRLKRHEHTNFSYSEHKHREERHESEFSSRHSSVCGVESTKRERSSQRLHSRDRKRQKYDEDSKRISNKSSKNNVKLESRASSKSRESELAENLVKTVELEQFPSTLDAKNKEVELHDDASRHEDEEKSSNKKGHSSNSSDEKRKHHKKKKKHKKSKKKKKKRSSSESSTN</sequence>
<feature type="compositionally biased region" description="Basic and acidic residues" evidence="4">
    <location>
        <begin position="313"/>
        <end position="328"/>
    </location>
</feature>
<keyword evidence="2" id="KW-0863">Zinc-finger</keyword>
<dbReference type="SUPFAM" id="SSF57667">
    <property type="entry name" value="beta-beta-alpha zinc fingers"/>
    <property type="match status" value="1"/>
</dbReference>
<feature type="domain" description="CHHC U11-48K-type" evidence="5">
    <location>
        <begin position="51"/>
        <end position="78"/>
    </location>
</feature>
<reference evidence="6 7" key="1">
    <citation type="submission" date="2024-03" db="EMBL/GenBank/DDBJ databases">
        <title>Adaptation during the transition from Ophiocordyceps entomopathogen to insect associate is accompanied by gene loss and intensified selection.</title>
        <authorList>
            <person name="Ward C.M."/>
            <person name="Onetto C.A."/>
            <person name="Borneman A.R."/>
        </authorList>
    </citation>
    <scope>NUCLEOTIDE SEQUENCE [LARGE SCALE GENOMIC DNA]</scope>
    <source>
        <strain evidence="6">AWRI1</strain>
        <tissue evidence="6">Single Adult Female</tissue>
    </source>
</reference>
<evidence type="ECO:0000256" key="2">
    <source>
        <dbReference type="ARBA" id="ARBA00022771"/>
    </source>
</evidence>
<keyword evidence="3" id="KW-0862">Zinc</keyword>